<evidence type="ECO:0000313" key="2">
    <source>
        <dbReference type="EMBL" id="NHM01250.1"/>
    </source>
</evidence>
<sequence length="403" mass="45997">MKKRIISAAFLAFLFSNAIKAQDTKTDSTAYKKQKLKIEEVNFISSYYSQDGQNSAVTGGVGTEKLTDIATTLDIKVSRYNKNLNKQTFGFELGVDSYTSASSDNIDPSTVTSASYQDVRVYPSLNYSVENEEKGRIYSAGISTSAEYDYFSVGGNIGFTQLSKDKNRELSLKAMVFFDTWKVILPIELRDNPDNPNYKQNDSKPRTSYNLGLTFSQIVNKNFQMALLVDAGYQQGLLATKFNRVYFNDILATVKSENLPDTRFKLPIGLRTSYFLGDHIILRGFYRYYFDNWDIKSHTFSFEPTIKLSAFSSLSIPYRYYVQTSAEYFKPIFQHQLNQEFFTSDFDLSAFSSNMIGLGYKITDSNKGLFLAKHFNSLELRYGYYHRNNGLASHILTLAMKFK</sequence>
<feature type="chain" id="PRO_5045735368" evidence="1">
    <location>
        <begin position="22"/>
        <end position="403"/>
    </location>
</feature>
<reference evidence="2 3" key="1">
    <citation type="submission" date="2020-02" db="EMBL/GenBank/DDBJ databases">
        <authorList>
            <person name="Chen W.-M."/>
        </authorList>
    </citation>
    <scope>NUCLEOTIDE SEQUENCE [LARGE SCALE GENOMIC DNA]</scope>
    <source>
        <strain evidence="2 3">KDG-16</strain>
    </source>
</reference>
<accession>A0ABX0I598</accession>
<name>A0ABX0I598_9FLAO</name>
<dbReference type="InterPro" id="IPR021953">
    <property type="entry name" value="DUF3570"/>
</dbReference>
<dbReference type="RefSeq" id="WP_166076307.1">
    <property type="nucleotide sequence ID" value="NZ_JAAJBT010000002.1"/>
</dbReference>
<dbReference type="EMBL" id="JAAJBT010000002">
    <property type="protein sequence ID" value="NHM01250.1"/>
    <property type="molecule type" value="Genomic_DNA"/>
</dbReference>
<evidence type="ECO:0000256" key="1">
    <source>
        <dbReference type="SAM" id="SignalP"/>
    </source>
</evidence>
<protein>
    <submittedName>
        <fullName evidence="2">DUF3570 domain-containing protein</fullName>
    </submittedName>
</protein>
<keyword evidence="1" id="KW-0732">Signal</keyword>
<proteinExistence type="predicted"/>
<dbReference type="Proteomes" id="UP000800984">
    <property type="component" value="Unassembled WGS sequence"/>
</dbReference>
<organism evidence="2 3">
    <name type="scientific">Flavobacterium difficile</name>
    <dbReference type="NCBI Taxonomy" id="2709659"/>
    <lineage>
        <taxon>Bacteria</taxon>
        <taxon>Pseudomonadati</taxon>
        <taxon>Bacteroidota</taxon>
        <taxon>Flavobacteriia</taxon>
        <taxon>Flavobacteriales</taxon>
        <taxon>Flavobacteriaceae</taxon>
        <taxon>Flavobacterium</taxon>
    </lineage>
</organism>
<gene>
    <name evidence="2" type="ORF">G4D72_03885</name>
</gene>
<evidence type="ECO:0000313" key="3">
    <source>
        <dbReference type="Proteomes" id="UP000800984"/>
    </source>
</evidence>
<dbReference type="Pfam" id="PF12094">
    <property type="entry name" value="DUF3570"/>
    <property type="match status" value="1"/>
</dbReference>
<feature type="signal peptide" evidence="1">
    <location>
        <begin position="1"/>
        <end position="21"/>
    </location>
</feature>
<keyword evidence="3" id="KW-1185">Reference proteome</keyword>
<comment type="caution">
    <text evidence="2">The sequence shown here is derived from an EMBL/GenBank/DDBJ whole genome shotgun (WGS) entry which is preliminary data.</text>
</comment>